<feature type="region of interest" description="Disordered" evidence="4">
    <location>
        <begin position="1"/>
        <end position="85"/>
    </location>
</feature>
<comment type="similarity">
    <text evidence="3">Belongs to the activator 1 small subunits family. CTF18 subfamily.</text>
</comment>
<feature type="region of interest" description="Disordered" evidence="4">
    <location>
        <begin position="883"/>
        <end position="905"/>
    </location>
</feature>
<feature type="compositionally biased region" description="Basic and acidic residues" evidence="4">
    <location>
        <begin position="164"/>
        <end position="181"/>
    </location>
</feature>
<dbReference type="GO" id="GO:0016887">
    <property type="term" value="F:ATP hydrolysis activity"/>
    <property type="evidence" value="ECO:0007669"/>
    <property type="project" value="InterPro"/>
</dbReference>
<evidence type="ECO:0000313" key="7">
    <source>
        <dbReference type="Proteomes" id="UP000660262"/>
    </source>
</evidence>
<dbReference type="PANTHER" id="PTHR46765:SF1">
    <property type="entry name" value="P-LOOP CONTAINING NUCLEOSIDE TRIPHOSPHATE HYDROLASES SUPERFAMILY PROTEIN"/>
    <property type="match status" value="1"/>
</dbReference>
<feature type="region of interest" description="Disordered" evidence="4">
    <location>
        <begin position="164"/>
        <end position="195"/>
    </location>
</feature>
<keyword evidence="7" id="KW-1185">Reference proteome</keyword>
<protein>
    <recommendedName>
        <fullName evidence="5">AAA+ ATPase domain-containing protein</fullName>
    </recommendedName>
</protein>
<dbReference type="SMART" id="SM00382">
    <property type="entry name" value="AAA"/>
    <property type="match status" value="1"/>
</dbReference>
<evidence type="ECO:0000259" key="5">
    <source>
        <dbReference type="SMART" id="SM00382"/>
    </source>
</evidence>
<dbReference type="Proteomes" id="UP000660262">
    <property type="component" value="Unassembled WGS sequence"/>
</dbReference>
<name>A0A830I5T9_9CHLO</name>
<accession>A0A830I5T9</accession>
<evidence type="ECO:0000256" key="1">
    <source>
        <dbReference type="ARBA" id="ARBA00004123"/>
    </source>
</evidence>
<evidence type="ECO:0000256" key="4">
    <source>
        <dbReference type="SAM" id="MobiDB-lite"/>
    </source>
</evidence>
<comment type="subcellular location">
    <subcellularLocation>
        <location evidence="1">Nucleus</location>
    </subcellularLocation>
</comment>
<gene>
    <name evidence="6" type="ORF">PPROV_001118500</name>
</gene>
<dbReference type="SUPFAM" id="SSF52540">
    <property type="entry name" value="P-loop containing nucleoside triphosphate hydrolases"/>
    <property type="match status" value="1"/>
</dbReference>
<dbReference type="AlphaFoldDB" id="A0A830I5T9"/>
<feature type="region of interest" description="Disordered" evidence="4">
    <location>
        <begin position="258"/>
        <end position="281"/>
    </location>
</feature>
<keyword evidence="2" id="KW-0539">Nucleus</keyword>
<feature type="domain" description="AAA+ ATPase" evidence="5">
    <location>
        <begin position="286"/>
        <end position="453"/>
    </location>
</feature>
<feature type="compositionally biased region" description="Low complexity" evidence="4">
    <location>
        <begin position="183"/>
        <end position="195"/>
    </location>
</feature>
<dbReference type="InterPro" id="IPR053016">
    <property type="entry name" value="CTF18-RFC_complex"/>
</dbReference>
<feature type="compositionally biased region" description="Acidic residues" evidence="4">
    <location>
        <begin position="1"/>
        <end position="21"/>
    </location>
</feature>
<dbReference type="EMBL" id="BNJQ01000042">
    <property type="protein sequence ID" value="GHP12457.1"/>
    <property type="molecule type" value="Genomic_DNA"/>
</dbReference>
<dbReference type="Gene3D" id="1.10.8.60">
    <property type="match status" value="1"/>
</dbReference>
<dbReference type="Pfam" id="PF00004">
    <property type="entry name" value="AAA"/>
    <property type="match status" value="1"/>
</dbReference>
<dbReference type="InterPro" id="IPR003593">
    <property type="entry name" value="AAA+_ATPase"/>
</dbReference>
<evidence type="ECO:0000313" key="6">
    <source>
        <dbReference type="EMBL" id="GHP12457.1"/>
    </source>
</evidence>
<reference evidence="6" key="1">
    <citation type="submission" date="2020-10" db="EMBL/GenBank/DDBJ databases">
        <title>Unveiling of a novel bifunctional photoreceptor, Dualchrome1, isolated from a cosmopolitan green alga.</title>
        <authorList>
            <person name="Suzuki S."/>
            <person name="Kawachi M."/>
        </authorList>
    </citation>
    <scope>NUCLEOTIDE SEQUENCE</scope>
    <source>
        <strain evidence="6">NIES 2893</strain>
    </source>
</reference>
<dbReference type="CDD" id="cd00009">
    <property type="entry name" value="AAA"/>
    <property type="match status" value="1"/>
</dbReference>
<feature type="compositionally biased region" description="Basic and acidic residues" evidence="4">
    <location>
        <begin position="41"/>
        <end position="50"/>
    </location>
</feature>
<evidence type="ECO:0000256" key="2">
    <source>
        <dbReference type="ARBA" id="ARBA00023242"/>
    </source>
</evidence>
<dbReference type="OrthoDB" id="2195431at2759"/>
<dbReference type="GO" id="GO:0005634">
    <property type="term" value="C:nucleus"/>
    <property type="evidence" value="ECO:0007669"/>
    <property type="project" value="UniProtKB-SubCell"/>
</dbReference>
<proteinExistence type="inferred from homology"/>
<comment type="caution">
    <text evidence="6">The sequence shown here is derived from an EMBL/GenBank/DDBJ whole genome shotgun (WGS) entry which is preliminary data.</text>
</comment>
<dbReference type="InterPro" id="IPR003959">
    <property type="entry name" value="ATPase_AAA_core"/>
</dbReference>
<dbReference type="InterPro" id="IPR027417">
    <property type="entry name" value="P-loop_NTPase"/>
</dbReference>
<dbReference type="PANTHER" id="PTHR46765">
    <property type="entry name" value="P-LOOP CONTAINING NUCLEOSIDE TRIPHOSPHATE HYDROLASES SUPERFAMILY PROTEIN"/>
    <property type="match status" value="1"/>
</dbReference>
<sequence length="905" mass="96932">MEMSEGDMDDLIDCMEEEEEQLVSPPGHGGEVFASAPSHFPDSDEHVGDDEARDDDDKDTLMRGVDGSKQVVCGGGGGGDDDDDDIGTDNLAALQIPKDTAPKLDVLEINSNDYFSVTSTAQQKRAYVGVAAADDDASKRKTLGTLCKNQGRLLAKPVREMVEEAEQRAANKRRLREERMQHTTTSSSSPTDSLSSKLWVDKYRPRGYIELLSDEVANRDVLRWIKMWDACVFGRTPTTTGNKNSQVSTFGTRAHQNMMKAGSSSGGGGQQQYNQQPQTDEHGRPLKRILLIAGPPGFGKTTAAHVLAAHCGYRVVEINASDERTRDALSRRVTDAVQMQSVSADRRPNLVVLDEVDGAMGGEGSSAAGAVNEILRIANGNGGGGGKKRKGKGGGGGGGGMLLRRPIICICNDLYAPSLRQLREQAYVIKMGKPRPDRVADRVRSILGREGVRVESNTAVTGLVERCDCDVRSTVNALQLIMSKKQSEDGAQPMLRAADVTAMAGKDVQSTSFEVWDDVFHHATIVVGERRRNPITRAAIKAHKGAGPRFATVFDLHSAALHLAGGSDVVIAGVHENLSTAKAQDLYLKRYSYAIDSLAYGDMVSRLMFRSGSSPSFVLYPYTVLPVLCTRHAMGSVLQKSRIEYPRLGYVARESMRSRKTLLSSWYGGCPASTRVLNGAGGARAMCREMLPYLLHCIAPTAAQRRSVAFHSSDAESDALSNVVTAMLSYGLAYTNSKDDFQAQGMSALDRGRAMVQRMKSGGAMGGDEAGGLVLDPPVHHLCSFGDGQAEGAASSACTLTQATRQMISHELVQRRILMRGGAEGDVAAAAAMAKPSGLGHVAPSARAAAVAALESGVGAAKDKKESKKRAVNWLEALKVQAGSNKRARNNAKKQAPLGAVENKI</sequence>
<organism evidence="6 7">
    <name type="scientific">Pycnococcus provasolii</name>
    <dbReference type="NCBI Taxonomy" id="41880"/>
    <lineage>
        <taxon>Eukaryota</taxon>
        <taxon>Viridiplantae</taxon>
        <taxon>Chlorophyta</taxon>
        <taxon>Pseudoscourfieldiophyceae</taxon>
        <taxon>Pseudoscourfieldiales</taxon>
        <taxon>Pycnococcaceae</taxon>
        <taxon>Pycnococcus</taxon>
    </lineage>
</organism>
<dbReference type="GO" id="GO:0005524">
    <property type="term" value="F:ATP binding"/>
    <property type="evidence" value="ECO:0007669"/>
    <property type="project" value="InterPro"/>
</dbReference>
<evidence type="ECO:0000256" key="3">
    <source>
        <dbReference type="ARBA" id="ARBA00043975"/>
    </source>
</evidence>
<dbReference type="Gene3D" id="3.40.50.300">
    <property type="entry name" value="P-loop containing nucleotide triphosphate hydrolases"/>
    <property type="match status" value="1"/>
</dbReference>